<feature type="transmembrane region" description="Helical" evidence="1">
    <location>
        <begin position="344"/>
        <end position="365"/>
    </location>
</feature>
<keyword evidence="1" id="KW-0472">Membrane</keyword>
<feature type="transmembrane region" description="Helical" evidence="1">
    <location>
        <begin position="187"/>
        <end position="214"/>
    </location>
</feature>
<protein>
    <submittedName>
        <fullName evidence="2">Uncharacterized protein</fullName>
    </submittedName>
</protein>
<feature type="transmembrane region" description="Helical" evidence="1">
    <location>
        <begin position="291"/>
        <end position="310"/>
    </location>
</feature>
<keyword evidence="1" id="KW-0812">Transmembrane</keyword>
<feature type="transmembrane region" description="Helical" evidence="1">
    <location>
        <begin position="106"/>
        <end position="127"/>
    </location>
</feature>
<reference evidence="2" key="2">
    <citation type="journal article" date="2007" name="Science">
        <title>Draft genome sequence of the sexually transmitted pathogen Trichomonas vaginalis.</title>
        <authorList>
            <person name="Carlton J.M."/>
            <person name="Hirt R.P."/>
            <person name="Silva J.C."/>
            <person name="Delcher A.L."/>
            <person name="Schatz M."/>
            <person name="Zhao Q."/>
            <person name="Wortman J.R."/>
            <person name="Bidwell S.L."/>
            <person name="Alsmark U.C.M."/>
            <person name="Besteiro S."/>
            <person name="Sicheritz-Ponten T."/>
            <person name="Noel C.J."/>
            <person name="Dacks J.B."/>
            <person name="Foster P.G."/>
            <person name="Simillion C."/>
            <person name="Van de Peer Y."/>
            <person name="Miranda-Saavedra D."/>
            <person name="Barton G.J."/>
            <person name="Westrop G.D."/>
            <person name="Mueller S."/>
            <person name="Dessi D."/>
            <person name="Fiori P.L."/>
            <person name="Ren Q."/>
            <person name="Paulsen I."/>
            <person name="Zhang H."/>
            <person name="Bastida-Corcuera F.D."/>
            <person name="Simoes-Barbosa A."/>
            <person name="Brown M.T."/>
            <person name="Hayes R.D."/>
            <person name="Mukherjee M."/>
            <person name="Okumura C.Y."/>
            <person name="Schneider R."/>
            <person name="Smith A.J."/>
            <person name="Vanacova S."/>
            <person name="Villalvazo M."/>
            <person name="Haas B.J."/>
            <person name="Pertea M."/>
            <person name="Feldblyum T.V."/>
            <person name="Utterback T.R."/>
            <person name="Shu C.L."/>
            <person name="Osoegawa K."/>
            <person name="de Jong P.J."/>
            <person name="Hrdy I."/>
            <person name="Horvathova L."/>
            <person name="Zubacova Z."/>
            <person name="Dolezal P."/>
            <person name="Malik S.B."/>
            <person name="Logsdon J.M. Jr."/>
            <person name="Henze K."/>
            <person name="Gupta A."/>
            <person name="Wang C.C."/>
            <person name="Dunne R.L."/>
            <person name="Upcroft J.A."/>
            <person name="Upcroft P."/>
            <person name="White O."/>
            <person name="Salzberg S.L."/>
            <person name="Tang P."/>
            <person name="Chiu C.-H."/>
            <person name="Lee Y.-S."/>
            <person name="Embley T.M."/>
            <person name="Coombs G.H."/>
            <person name="Mottram J.C."/>
            <person name="Tachezy J."/>
            <person name="Fraser-Liggett C.M."/>
            <person name="Johnson P.J."/>
        </authorList>
    </citation>
    <scope>NUCLEOTIDE SEQUENCE [LARGE SCALE GENOMIC DNA]</scope>
    <source>
        <strain evidence="2">G3</strain>
    </source>
</reference>
<evidence type="ECO:0000313" key="2">
    <source>
        <dbReference type="EMBL" id="EAY18432.1"/>
    </source>
</evidence>
<gene>
    <name evidence="2" type="ORF">TVAG_046360</name>
</gene>
<sequence>MHESMLKDGNRSKGAGYGDLPFHLNIISGFVTGCNHMRDSFFKINTVFYSGEKLAYPYMTNFFTAVLIGTGSATMRGAVYYPSLMMCISLLVGQYYIGILFHKDQLACLIALFTFINLGGLGFTRLLDPTRTDGDLIHNWGNDIYEYWFHPIMHVLVPQRASLWSMPLCYWCLIVLIKGIKAMKWQYFLLAAVYVGITPLVQVHSYVGLAQWAIVFAALNFPWKDKSKMLKHVYLWAIFGIVANVLAVPQFTPYLKRLETKKTDKGSGFIVLDPIWNSSGRKQDIFAPIRLWWRGLGIFSFITLISVWVYLNKCQYILYIPSFVVFLVTNVIRYQPWELDNSKVFYAAWIPLAIHAFGIFIAKLWRKSNWKLISVLFLFVACFSSFRFFFVAMKGKNPMFEEDSIEFGHWAAENTPVNSIWLTSQWHGNPVLTFAGRQSYMGYGGWLLSHGLDYFGRYAESDRMMRMPDNLDLFRKHNITYVVSHKGEFTGWRKVTRIPGWTKIYDNFNFECWKYTPDNV</sequence>
<dbReference type="Proteomes" id="UP000001542">
    <property type="component" value="Unassembled WGS sequence"/>
</dbReference>
<name>A2DMK5_TRIV3</name>
<dbReference type="VEuPathDB" id="TrichDB:TVAGG3_0336230"/>
<feature type="transmembrane region" description="Helical" evidence="1">
    <location>
        <begin position="79"/>
        <end position="99"/>
    </location>
</feature>
<evidence type="ECO:0000313" key="3">
    <source>
        <dbReference type="Proteomes" id="UP000001542"/>
    </source>
</evidence>
<dbReference type="RefSeq" id="XP_001579418.1">
    <property type="nucleotide sequence ID" value="XM_001579368.1"/>
</dbReference>
<feature type="transmembrane region" description="Helical" evidence="1">
    <location>
        <begin position="161"/>
        <end position="180"/>
    </location>
</feature>
<feature type="transmembrane region" description="Helical" evidence="1">
    <location>
        <begin position="54"/>
        <end position="73"/>
    </location>
</feature>
<feature type="transmembrane region" description="Helical" evidence="1">
    <location>
        <begin position="316"/>
        <end position="332"/>
    </location>
</feature>
<dbReference type="EMBL" id="DS113219">
    <property type="protein sequence ID" value="EAY18432.1"/>
    <property type="molecule type" value="Genomic_DNA"/>
</dbReference>
<dbReference type="VEuPathDB" id="TrichDB:TVAG_046360"/>
<dbReference type="AlphaFoldDB" id="A2DMK5"/>
<organism evidence="2 3">
    <name type="scientific">Trichomonas vaginalis (strain ATCC PRA-98 / G3)</name>
    <dbReference type="NCBI Taxonomy" id="412133"/>
    <lineage>
        <taxon>Eukaryota</taxon>
        <taxon>Metamonada</taxon>
        <taxon>Parabasalia</taxon>
        <taxon>Trichomonadida</taxon>
        <taxon>Trichomonadidae</taxon>
        <taxon>Trichomonas</taxon>
    </lineage>
</organism>
<keyword evidence="1" id="KW-1133">Transmembrane helix</keyword>
<reference evidence="2" key="1">
    <citation type="submission" date="2006-10" db="EMBL/GenBank/DDBJ databases">
        <authorList>
            <person name="Amadeo P."/>
            <person name="Zhao Q."/>
            <person name="Wortman J."/>
            <person name="Fraser-Liggett C."/>
            <person name="Carlton J."/>
        </authorList>
    </citation>
    <scope>NUCLEOTIDE SEQUENCE</scope>
    <source>
        <strain evidence="2">G3</strain>
    </source>
</reference>
<keyword evidence="3" id="KW-1185">Reference proteome</keyword>
<dbReference type="InParanoid" id="A2DMK5"/>
<proteinExistence type="predicted"/>
<feature type="transmembrane region" description="Helical" evidence="1">
    <location>
        <begin position="234"/>
        <end position="255"/>
    </location>
</feature>
<dbReference type="KEGG" id="tva:5463953"/>
<dbReference type="PROSITE" id="PS51257">
    <property type="entry name" value="PROKAR_LIPOPROTEIN"/>
    <property type="match status" value="1"/>
</dbReference>
<dbReference type="OrthoDB" id="10263533at2759"/>
<accession>A2DMK5</accession>
<evidence type="ECO:0000256" key="1">
    <source>
        <dbReference type="SAM" id="Phobius"/>
    </source>
</evidence>
<feature type="transmembrane region" description="Helical" evidence="1">
    <location>
        <begin position="371"/>
        <end position="390"/>
    </location>
</feature>